<sequence>INATSSSVSTTGQNSIDSTNDFSSAGPSNAAMPNLEDLSHDADDVGAEADINNLESIILVSPIPTTRIHKDRPTSQIIGDLSSTTQTRKEPKRVHQAIKDPSWIEAMQEELLLFKMLKVWILVDLPYGKKAIGTKWVYRKKKDKSGIVTRNKARLVAQGHTQEEGIDYKEVFAPVVRIEAIRLFLAYASFMGFLMYQMDVKSAFLYGTIKEEVYVCQPPGFEDLENPNKVYKVVKARYGLHQAPRAWYETLATYLLENGFHRGTIDQTLFIKKQQNDILLVQIYVDDIIFGKESIQPPQPPIASTEAPQMVSFMKLPILKKGEYILWIMKMEQYLAHTDYALWEVILNGNSAV</sequence>
<dbReference type="InterPro" id="IPR043502">
    <property type="entry name" value="DNA/RNA_pol_sf"/>
</dbReference>
<gene>
    <name evidence="3" type="ORF">Tci_662745</name>
</gene>
<protein>
    <submittedName>
        <fullName evidence="3">Putative ribonuclease H-like domain-containing protein</fullName>
    </submittedName>
</protein>
<evidence type="ECO:0000259" key="2">
    <source>
        <dbReference type="Pfam" id="PF07727"/>
    </source>
</evidence>
<evidence type="ECO:0000256" key="1">
    <source>
        <dbReference type="SAM" id="MobiDB-lite"/>
    </source>
</evidence>
<feature type="non-terminal residue" evidence="3">
    <location>
        <position position="1"/>
    </location>
</feature>
<dbReference type="EMBL" id="BKCJ010511838">
    <property type="protein sequence ID" value="GFA90773.1"/>
    <property type="molecule type" value="Genomic_DNA"/>
</dbReference>
<dbReference type="InterPro" id="IPR013103">
    <property type="entry name" value="RVT_2"/>
</dbReference>
<accession>A0A699KGX8</accession>
<proteinExistence type="predicted"/>
<dbReference type="AlphaFoldDB" id="A0A699KGX8"/>
<feature type="region of interest" description="Disordered" evidence="1">
    <location>
        <begin position="1"/>
        <end position="37"/>
    </location>
</feature>
<feature type="domain" description="Reverse transcriptase Ty1/copia-type" evidence="2">
    <location>
        <begin position="118"/>
        <end position="292"/>
    </location>
</feature>
<feature type="compositionally biased region" description="Polar residues" evidence="1">
    <location>
        <begin position="1"/>
        <end position="27"/>
    </location>
</feature>
<dbReference type="Pfam" id="PF07727">
    <property type="entry name" value="RVT_2"/>
    <property type="match status" value="1"/>
</dbReference>
<organism evidence="3">
    <name type="scientific">Tanacetum cinerariifolium</name>
    <name type="common">Dalmatian daisy</name>
    <name type="synonym">Chrysanthemum cinerariifolium</name>
    <dbReference type="NCBI Taxonomy" id="118510"/>
    <lineage>
        <taxon>Eukaryota</taxon>
        <taxon>Viridiplantae</taxon>
        <taxon>Streptophyta</taxon>
        <taxon>Embryophyta</taxon>
        <taxon>Tracheophyta</taxon>
        <taxon>Spermatophyta</taxon>
        <taxon>Magnoliopsida</taxon>
        <taxon>eudicotyledons</taxon>
        <taxon>Gunneridae</taxon>
        <taxon>Pentapetalae</taxon>
        <taxon>asterids</taxon>
        <taxon>campanulids</taxon>
        <taxon>Asterales</taxon>
        <taxon>Asteraceae</taxon>
        <taxon>Asteroideae</taxon>
        <taxon>Anthemideae</taxon>
        <taxon>Anthemidinae</taxon>
        <taxon>Tanacetum</taxon>
    </lineage>
</organism>
<evidence type="ECO:0000313" key="3">
    <source>
        <dbReference type="EMBL" id="GFA90773.1"/>
    </source>
</evidence>
<reference evidence="3" key="1">
    <citation type="journal article" date="2019" name="Sci. Rep.">
        <title>Draft genome of Tanacetum cinerariifolium, the natural source of mosquito coil.</title>
        <authorList>
            <person name="Yamashiro T."/>
            <person name="Shiraishi A."/>
            <person name="Satake H."/>
            <person name="Nakayama K."/>
        </authorList>
    </citation>
    <scope>NUCLEOTIDE SEQUENCE</scope>
</reference>
<comment type="caution">
    <text evidence="3">The sequence shown here is derived from an EMBL/GenBank/DDBJ whole genome shotgun (WGS) entry which is preliminary data.</text>
</comment>
<name>A0A699KGX8_TANCI</name>
<dbReference type="SUPFAM" id="SSF56672">
    <property type="entry name" value="DNA/RNA polymerases"/>
    <property type="match status" value="1"/>
</dbReference>